<dbReference type="EMBL" id="JAHRHJ020000001">
    <property type="protein sequence ID" value="KAH9331441.1"/>
    <property type="molecule type" value="Genomic_DNA"/>
</dbReference>
<accession>A0AA38GYK5</accession>
<feature type="non-terminal residue" evidence="1">
    <location>
        <position position="1"/>
    </location>
</feature>
<gene>
    <name evidence="1" type="ORF">KI387_003549</name>
</gene>
<evidence type="ECO:0000313" key="2">
    <source>
        <dbReference type="Proteomes" id="UP000824469"/>
    </source>
</evidence>
<dbReference type="Proteomes" id="UP000824469">
    <property type="component" value="Unassembled WGS sequence"/>
</dbReference>
<reference evidence="1 2" key="1">
    <citation type="journal article" date="2021" name="Nat. Plants">
        <title>The Taxus genome provides insights into paclitaxel biosynthesis.</title>
        <authorList>
            <person name="Xiong X."/>
            <person name="Gou J."/>
            <person name="Liao Q."/>
            <person name="Li Y."/>
            <person name="Zhou Q."/>
            <person name="Bi G."/>
            <person name="Li C."/>
            <person name="Du R."/>
            <person name="Wang X."/>
            <person name="Sun T."/>
            <person name="Guo L."/>
            <person name="Liang H."/>
            <person name="Lu P."/>
            <person name="Wu Y."/>
            <person name="Zhang Z."/>
            <person name="Ro D.K."/>
            <person name="Shang Y."/>
            <person name="Huang S."/>
            <person name="Yan J."/>
        </authorList>
    </citation>
    <scope>NUCLEOTIDE SEQUENCE [LARGE SCALE GENOMIC DNA]</scope>
    <source>
        <strain evidence="1">Ta-2019</strain>
    </source>
</reference>
<evidence type="ECO:0000313" key="1">
    <source>
        <dbReference type="EMBL" id="KAH9331441.1"/>
    </source>
</evidence>
<comment type="caution">
    <text evidence="1">The sequence shown here is derived from an EMBL/GenBank/DDBJ whole genome shotgun (WGS) entry which is preliminary data.</text>
</comment>
<keyword evidence="2" id="KW-1185">Reference proteome</keyword>
<feature type="non-terminal residue" evidence="1">
    <location>
        <position position="60"/>
    </location>
</feature>
<organism evidence="1 2">
    <name type="scientific">Taxus chinensis</name>
    <name type="common">Chinese yew</name>
    <name type="synonym">Taxus wallichiana var. chinensis</name>
    <dbReference type="NCBI Taxonomy" id="29808"/>
    <lineage>
        <taxon>Eukaryota</taxon>
        <taxon>Viridiplantae</taxon>
        <taxon>Streptophyta</taxon>
        <taxon>Embryophyta</taxon>
        <taxon>Tracheophyta</taxon>
        <taxon>Spermatophyta</taxon>
        <taxon>Pinopsida</taxon>
        <taxon>Pinidae</taxon>
        <taxon>Conifers II</taxon>
        <taxon>Cupressales</taxon>
        <taxon>Taxaceae</taxon>
        <taxon>Taxus</taxon>
    </lineage>
</organism>
<name>A0AA38GYK5_TAXCH</name>
<dbReference type="AlphaFoldDB" id="A0AA38GYK5"/>
<proteinExistence type="predicted"/>
<sequence length="60" mass="6677">GILCIPWKNNRGCLQQRNKKNKCNGGCPCVVYDGPAKTHLGPSVEEMCRNCKKDKDQADL</sequence>
<protein>
    <submittedName>
        <fullName evidence="1">Uncharacterized protein</fullName>
    </submittedName>
</protein>